<proteinExistence type="predicted"/>
<keyword evidence="4" id="KW-1185">Reference proteome</keyword>
<evidence type="ECO:0000256" key="2">
    <source>
        <dbReference type="SAM" id="SignalP"/>
    </source>
</evidence>
<comment type="caution">
    <text evidence="3">The sequence shown here is derived from an EMBL/GenBank/DDBJ whole genome shotgun (WGS) entry which is preliminary data.</text>
</comment>
<feature type="region of interest" description="Disordered" evidence="1">
    <location>
        <begin position="145"/>
        <end position="165"/>
    </location>
</feature>
<evidence type="ECO:0000256" key="1">
    <source>
        <dbReference type="SAM" id="MobiDB-lite"/>
    </source>
</evidence>
<evidence type="ECO:0000313" key="3">
    <source>
        <dbReference type="EMBL" id="MFA9476916.1"/>
    </source>
</evidence>
<protein>
    <submittedName>
        <fullName evidence="3">Uncharacterized protein</fullName>
    </submittedName>
</protein>
<reference evidence="3 4" key="1">
    <citation type="submission" date="2024-08" db="EMBL/GenBank/DDBJ databases">
        <title>Whole-genome sequencing of halo(alkali)philic microorganisms from hypersaline lakes.</title>
        <authorList>
            <person name="Sorokin D.Y."/>
            <person name="Merkel A.Y."/>
            <person name="Messina E."/>
            <person name="Yakimov M."/>
        </authorList>
    </citation>
    <scope>NUCLEOTIDE SEQUENCE [LARGE SCALE GENOMIC DNA]</scope>
    <source>
        <strain evidence="3 4">AB-hyl4</strain>
    </source>
</reference>
<dbReference type="RefSeq" id="WP_425343841.1">
    <property type="nucleotide sequence ID" value="NZ_JBGUBD010000001.1"/>
</dbReference>
<organism evidence="3 4">
    <name type="scientific">Natronomicrosphaera hydrolytica</name>
    <dbReference type="NCBI Taxonomy" id="3242702"/>
    <lineage>
        <taxon>Bacteria</taxon>
        <taxon>Pseudomonadati</taxon>
        <taxon>Planctomycetota</taxon>
        <taxon>Phycisphaerae</taxon>
        <taxon>Phycisphaerales</taxon>
        <taxon>Phycisphaeraceae</taxon>
        <taxon>Natronomicrosphaera</taxon>
    </lineage>
</organism>
<accession>A0ABV4U059</accession>
<name>A0ABV4U059_9BACT</name>
<dbReference type="EMBL" id="JBGUBD010000001">
    <property type="protein sequence ID" value="MFA9476916.1"/>
    <property type="molecule type" value="Genomic_DNA"/>
</dbReference>
<dbReference type="Proteomes" id="UP001575105">
    <property type="component" value="Unassembled WGS sequence"/>
</dbReference>
<gene>
    <name evidence="3" type="ORF">ACERK3_01285</name>
</gene>
<evidence type="ECO:0000313" key="4">
    <source>
        <dbReference type="Proteomes" id="UP001575105"/>
    </source>
</evidence>
<feature type="compositionally biased region" description="Polar residues" evidence="1">
    <location>
        <begin position="410"/>
        <end position="422"/>
    </location>
</feature>
<feature type="region of interest" description="Disordered" evidence="1">
    <location>
        <begin position="379"/>
        <end position="422"/>
    </location>
</feature>
<feature type="chain" id="PRO_5045100665" evidence="2">
    <location>
        <begin position="30"/>
        <end position="422"/>
    </location>
</feature>
<feature type="signal peptide" evidence="2">
    <location>
        <begin position="1"/>
        <end position="29"/>
    </location>
</feature>
<feature type="compositionally biased region" description="Low complexity" evidence="1">
    <location>
        <begin position="379"/>
        <end position="392"/>
    </location>
</feature>
<sequence>MSPNWHRLNRLASWSLLAVCLLLVGTVMAASTRNVTVVLDDGRRLHGALVAEDDHRVVLEVAGIRMPMRRDEISRIEERPTPQVYYQRQRAELDDDDLLGRVELAIALSDMGAHDLALIELGELREAHPDNQSLARIHRTIEAGQRLAQQPASERRRSADNARTPANRLTQEQINRIRVFEVDLDERPRIHVPDSTLDKFFNKYASHERVPSDRAGQTSLRRAPGFEQLALMFDVQARDLYGEVRVRHDPVPLRVFRTQIHRQYVLNYCATNQCHGGDDGAGGLKLLNTHGNTDATVYTNFYTLHRYANDDGRMIDRNNPDRSLLLQYGLARNSAATPHPETPGWRPHFRTSDDARLQSFARNISRLYRPTPDYGIDFNHNITTNNNDNDNNTSDRDHNLDAEDTDNADTSEPTNDNATPSR</sequence>
<keyword evidence="2" id="KW-0732">Signal</keyword>